<dbReference type="SMART" id="SM00986">
    <property type="entry name" value="UDG"/>
    <property type="match status" value="1"/>
</dbReference>
<feature type="domain" description="Uracil-DNA glycosylase-like" evidence="5">
    <location>
        <begin position="54"/>
        <end position="221"/>
    </location>
</feature>
<evidence type="ECO:0000256" key="3">
    <source>
        <dbReference type="ARBA" id="ARBA00022801"/>
    </source>
</evidence>
<dbReference type="Pfam" id="PF03167">
    <property type="entry name" value="UDG"/>
    <property type="match status" value="1"/>
</dbReference>
<dbReference type="InterPro" id="IPR005122">
    <property type="entry name" value="Uracil-DNA_glycosylase-like"/>
</dbReference>
<dbReference type="NCBIfam" id="NF003588">
    <property type="entry name" value="PRK05254.1-1"/>
    <property type="match status" value="1"/>
</dbReference>
<dbReference type="PROSITE" id="PS00130">
    <property type="entry name" value="U_DNA_GLYCOSYLASE"/>
    <property type="match status" value="1"/>
</dbReference>
<gene>
    <name evidence="6" type="ORF">LCGC14_1613440</name>
</gene>
<dbReference type="InterPro" id="IPR018085">
    <property type="entry name" value="Ura-DNA_Glyclase_AS"/>
</dbReference>
<accession>A0A0F9L7R9</accession>
<dbReference type="SMART" id="SM00987">
    <property type="entry name" value="UreE_C"/>
    <property type="match status" value="1"/>
</dbReference>
<dbReference type="AlphaFoldDB" id="A0A0F9L7R9"/>
<dbReference type="SUPFAM" id="SSF52141">
    <property type="entry name" value="Uracil-DNA glycosylase-like"/>
    <property type="match status" value="1"/>
</dbReference>
<dbReference type="NCBIfam" id="TIGR00628">
    <property type="entry name" value="ung"/>
    <property type="match status" value="1"/>
</dbReference>
<keyword evidence="2" id="KW-0227">DNA damage</keyword>
<protein>
    <recommendedName>
        <fullName evidence="5">Uracil-DNA glycosylase-like domain-containing protein</fullName>
    </recommendedName>
</protein>
<evidence type="ECO:0000256" key="2">
    <source>
        <dbReference type="ARBA" id="ARBA00022763"/>
    </source>
</evidence>
<keyword evidence="3" id="KW-0378">Hydrolase</keyword>
<name>A0A0F9L7R9_9ZZZZ</name>
<comment type="caution">
    <text evidence="6">The sequence shown here is derived from an EMBL/GenBank/DDBJ whole genome shotgun (WGS) entry which is preliminary data.</text>
</comment>
<sequence length="244" mass="28580">MDLKMLFGEEWYNVLETILKSEYWKILGERIAQERRIYTIYPEKGSDLLFKAFRTTPLSEVKVVILGQDPYHDGSYDGFAFSNRDYSLKVSPSLKNILKELEDDIYDGFLLNQNPDLERWAKQGVLLINTAHTVRKGDPASHVEYWHRFTKKVVSILLEQEKPMVWILWGKKAEKIVKQMDWNALISKNRHLILPSPHPSPYSAHTGFFGSKPFSKANKYLEFYGQRQTNIRTRQNGDILPINW</sequence>
<dbReference type="HAMAP" id="MF_00148">
    <property type="entry name" value="UDG"/>
    <property type="match status" value="1"/>
</dbReference>
<keyword evidence="4" id="KW-0234">DNA repair</keyword>
<evidence type="ECO:0000259" key="5">
    <source>
        <dbReference type="SMART" id="SM00986"/>
    </source>
</evidence>
<proteinExistence type="inferred from homology"/>
<dbReference type="EMBL" id="LAZR01013089">
    <property type="protein sequence ID" value="KKM23615.1"/>
    <property type="molecule type" value="Genomic_DNA"/>
</dbReference>
<dbReference type="InterPro" id="IPR002043">
    <property type="entry name" value="UDG_fam1"/>
</dbReference>
<evidence type="ECO:0000313" key="6">
    <source>
        <dbReference type="EMBL" id="KKM23615.1"/>
    </source>
</evidence>
<evidence type="ECO:0000256" key="4">
    <source>
        <dbReference type="ARBA" id="ARBA00023204"/>
    </source>
</evidence>
<dbReference type="NCBIfam" id="NF003592">
    <property type="entry name" value="PRK05254.1-5"/>
    <property type="match status" value="1"/>
</dbReference>
<dbReference type="InterPro" id="IPR036895">
    <property type="entry name" value="Uracil-DNA_glycosylase-like_sf"/>
</dbReference>
<dbReference type="PANTHER" id="PTHR11264">
    <property type="entry name" value="URACIL-DNA GLYCOSYLASE"/>
    <property type="match status" value="1"/>
</dbReference>
<reference evidence="6" key="1">
    <citation type="journal article" date="2015" name="Nature">
        <title>Complex archaea that bridge the gap between prokaryotes and eukaryotes.</title>
        <authorList>
            <person name="Spang A."/>
            <person name="Saw J.H."/>
            <person name="Jorgensen S.L."/>
            <person name="Zaremba-Niedzwiedzka K."/>
            <person name="Martijn J."/>
            <person name="Lind A.E."/>
            <person name="van Eijk R."/>
            <person name="Schleper C."/>
            <person name="Guy L."/>
            <person name="Ettema T.J."/>
        </authorList>
    </citation>
    <scope>NUCLEOTIDE SEQUENCE</scope>
</reference>
<dbReference type="CDD" id="cd10027">
    <property type="entry name" value="UDG-F1-like"/>
    <property type="match status" value="1"/>
</dbReference>
<dbReference type="Gene3D" id="3.40.470.10">
    <property type="entry name" value="Uracil-DNA glycosylase-like domain"/>
    <property type="match status" value="1"/>
</dbReference>
<evidence type="ECO:0000256" key="1">
    <source>
        <dbReference type="ARBA" id="ARBA00008184"/>
    </source>
</evidence>
<comment type="similarity">
    <text evidence="1">Belongs to the uracil-DNA glycosylase (UDG) superfamily. UNG family.</text>
</comment>
<organism evidence="6">
    <name type="scientific">marine sediment metagenome</name>
    <dbReference type="NCBI Taxonomy" id="412755"/>
    <lineage>
        <taxon>unclassified sequences</taxon>
        <taxon>metagenomes</taxon>
        <taxon>ecological metagenomes</taxon>
    </lineage>
</organism>
<dbReference type="GO" id="GO:0097510">
    <property type="term" value="P:base-excision repair, AP site formation via deaminated base removal"/>
    <property type="evidence" value="ECO:0007669"/>
    <property type="project" value="TreeGrafter"/>
</dbReference>
<dbReference type="PANTHER" id="PTHR11264:SF0">
    <property type="entry name" value="URACIL-DNA GLYCOSYLASE"/>
    <property type="match status" value="1"/>
</dbReference>
<dbReference type="GO" id="GO:0004844">
    <property type="term" value="F:uracil DNA N-glycosylase activity"/>
    <property type="evidence" value="ECO:0007669"/>
    <property type="project" value="InterPro"/>
</dbReference>